<accession>A0A6A4HIL1</accession>
<organism evidence="1 2">
    <name type="scientific">Gymnopus androsaceus JB14</name>
    <dbReference type="NCBI Taxonomy" id="1447944"/>
    <lineage>
        <taxon>Eukaryota</taxon>
        <taxon>Fungi</taxon>
        <taxon>Dikarya</taxon>
        <taxon>Basidiomycota</taxon>
        <taxon>Agaricomycotina</taxon>
        <taxon>Agaricomycetes</taxon>
        <taxon>Agaricomycetidae</taxon>
        <taxon>Agaricales</taxon>
        <taxon>Marasmiineae</taxon>
        <taxon>Omphalotaceae</taxon>
        <taxon>Gymnopus</taxon>
    </lineage>
</organism>
<dbReference type="Proteomes" id="UP000799118">
    <property type="component" value="Unassembled WGS sequence"/>
</dbReference>
<sequence length="240" mass="27014">WANSTSNLDQAVARCKTESSFAAKEEHHPRGEFMARAAGISYSGGREVPGNVQISGKANQEAMERLHQHPNMRRLVGFTNSVFNSFAHQTYIEYKETLTEHIQRNPQLHPTSLKTVFAAMTVNFGPRMVTPPHLDAGNIAHGWCADTALGNYDPNKGGHLVLWNLKLVIRFPPGATILFPSALITHSNIPVQDHEQRRSIVQYSAGGLFRWRYNGWCSDKMFMAKASTVELKERELDRTR</sequence>
<evidence type="ECO:0000313" key="2">
    <source>
        <dbReference type="Proteomes" id="UP000799118"/>
    </source>
</evidence>
<protein>
    <recommendedName>
        <fullName evidence="3">Prolyl 4-hydroxylase alpha subunit Fe(2+) 2OG dioxygenase domain-containing protein</fullName>
    </recommendedName>
</protein>
<dbReference type="OrthoDB" id="3202607at2759"/>
<reference evidence="1" key="1">
    <citation type="journal article" date="2019" name="Environ. Microbiol.">
        <title>Fungal ecological strategies reflected in gene transcription - a case study of two litter decomposers.</title>
        <authorList>
            <person name="Barbi F."/>
            <person name="Kohler A."/>
            <person name="Barry K."/>
            <person name="Baskaran P."/>
            <person name="Daum C."/>
            <person name="Fauchery L."/>
            <person name="Ihrmark K."/>
            <person name="Kuo A."/>
            <person name="LaButti K."/>
            <person name="Lipzen A."/>
            <person name="Morin E."/>
            <person name="Grigoriev I.V."/>
            <person name="Henrissat B."/>
            <person name="Lindahl B."/>
            <person name="Martin F."/>
        </authorList>
    </citation>
    <scope>NUCLEOTIDE SEQUENCE</scope>
    <source>
        <strain evidence="1">JB14</strain>
    </source>
</reference>
<name>A0A6A4HIL1_9AGAR</name>
<evidence type="ECO:0008006" key="3">
    <source>
        <dbReference type="Google" id="ProtNLM"/>
    </source>
</evidence>
<proteinExistence type="predicted"/>
<feature type="non-terminal residue" evidence="1">
    <location>
        <position position="1"/>
    </location>
</feature>
<dbReference type="EMBL" id="ML769506">
    <property type="protein sequence ID" value="KAE9396934.1"/>
    <property type="molecule type" value="Genomic_DNA"/>
</dbReference>
<keyword evidence="2" id="KW-1185">Reference proteome</keyword>
<dbReference type="AlphaFoldDB" id="A0A6A4HIL1"/>
<gene>
    <name evidence="1" type="ORF">BT96DRAFT_824043</name>
</gene>
<dbReference type="Gene3D" id="3.60.130.30">
    <property type="match status" value="1"/>
</dbReference>
<evidence type="ECO:0000313" key="1">
    <source>
        <dbReference type="EMBL" id="KAE9396934.1"/>
    </source>
</evidence>